<comment type="caution">
    <text evidence="1">The sequence shown here is derived from an EMBL/GenBank/DDBJ whole genome shotgun (WGS) entry which is preliminary data.</text>
</comment>
<proteinExistence type="predicted"/>
<name>X0VQS1_9ZZZZ</name>
<accession>X0VQS1</accession>
<protein>
    <submittedName>
        <fullName evidence="1">Uncharacterized protein</fullName>
    </submittedName>
</protein>
<dbReference type="EMBL" id="BARS01039596">
    <property type="protein sequence ID" value="GAG20749.1"/>
    <property type="molecule type" value="Genomic_DNA"/>
</dbReference>
<organism evidence="1">
    <name type="scientific">marine sediment metagenome</name>
    <dbReference type="NCBI Taxonomy" id="412755"/>
    <lineage>
        <taxon>unclassified sequences</taxon>
        <taxon>metagenomes</taxon>
        <taxon>ecological metagenomes</taxon>
    </lineage>
</organism>
<sequence length="45" mass="5164">NAKISLKKEIPKEAKERLSKKITEIIPNIKKVEFTIGEDSKKQIV</sequence>
<evidence type="ECO:0000313" key="1">
    <source>
        <dbReference type="EMBL" id="GAG20749.1"/>
    </source>
</evidence>
<dbReference type="AlphaFoldDB" id="X0VQS1"/>
<reference evidence="1" key="1">
    <citation type="journal article" date="2014" name="Front. Microbiol.">
        <title>High frequency of phylogenetically diverse reductive dehalogenase-homologous genes in deep subseafloor sedimentary metagenomes.</title>
        <authorList>
            <person name="Kawai M."/>
            <person name="Futagami T."/>
            <person name="Toyoda A."/>
            <person name="Takaki Y."/>
            <person name="Nishi S."/>
            <person name="Hori S."/>
            <person name="Arai W."/>
            <person name="Tsubouchi T."/>
            <person name="Morono Y."/>
            <person name="Uchiyama I."/>
            <person name="Ito T."/>
            <person name="Fujiyama A."/>
            <person name="Inagaki F."/>
            <person name="Takami H."/>
        </authorList>
    </citation>
    <scope>NUCLEOTIDE SEQUENCE</scope>
    <source>
        <strain evidence="1">Expedition CK06-06</strain>
    </source>
</reference>
<gene>
    <name evidence="1" type="ORF">S01H1_60458</name>
</gene>
<feature type="non-terminal residue" evidence="1">
    <location>
        <position position="1"/>
    </location>
</feature>